<dbReference type="SMART" id="SM00849">
    <property type="entry name" value="Lactamase_B"/>
    <property type="match status" value="1"/>
</dbReference>
<organism evidence="2 3">
    <name type="scientific">Romboutsia sedimentorum</name>
    <dbReference type="NCBI Taxonomy" id="1368474"/>
    <lineage>
        <taxon>Bacteria</taxon>
        <taxon>Bacillati</taxon>
        <taxon>Bacillota</taxon>
        <taxon>Clostridia</taxon>
        <taxon>Peptostreptococcales</taxon>
        <taxon>Peptostreptococcaceae</taxon>
        <taxon>Romboutsia</taxon>
    </lineage>
</organism>
<dbReference type="EMBL" id="JASKYM010000009">
    <property type="protein sequence ID" value="MDK2564637.1"/>
    <property type="molecule type" value="Genomic_DNA"/>
</dbReference>
<proteinExistence type="predicted"/>
<evidence type="ECO:0000313" key="3">
    <source>
        <dbReference type="Proteomes" id="UP001301012"/>
    </source>
</evidence>
<dbReference type="PANTHER" id="PTHR42951:SF14">
    <property type="entry name" value="METALLO-BETA-LACTAMASE SUPERFAMILY PROTEIN"/>
    <property type="match status" value="1"/>
</dbReference>
<dbReference type="InterPro" id="IPR036866">
    <property type="entry name" value="RibonucZ/Hydroxyglut_hydro"/>
</dbReference>
<comment type="caution">
    <text evidence="2">The sequence shown here is derived from an EMBL/GenBank/DDBJ whole genome shotgun (WGS) entry which is preliminary data.</text>
</comment>
<name>A0ABT7ED53_9FIRM</name>
<feature type="domain" description="Metallo-beta-lactamase" evidence="1">
    <location>
        <begin position="17"/>
        <end position="209"/>
    </location>
</feature>
<dbReference type="InterPro" id="IPR050855">
    <property type="entry name" value="NDM-1-like"/>
</dbReference>
<dbReference type="SUPFAM" id="SSF56281">
    <property type="entry name" value="Metallo-hydrolase/oxidoreductase"/>
    <property type="match status" value="1"/>
</dbReference>
<dbReference type="PANTHER" id="PTHR42951">
    <property type="entry name" value="METALLO-BETA-LACTAMASE DOMAIN-CONTAINING"/>
    <property type="match status" value="1"/>
</dbReference>
<dbReference type="Proteomes" id="UP001301012">
    <property type="component" value="Unassembled WGS sequence"/>
</dbReference>
<evidence type="ECO:0000313" key="2">
    <source>
        <dbReference type="EMBL" id="MDK2564637.1"/>
    </source>
</evidence>
<gene>
    <name evidence="2" type="ORF">QOZ84_13930</name>
</gene>
<keyword evidence="3" id="KW-1185">Reference proteome</keyword>
<dbReference type="CDD" id="cd07743">
    <property type="entry name" value="metallo-hydrolase-like_MBL-fold"/>
    <property type="match status" value="1"/>
</dbReference>
<evidence type="ECO:0000259" key="1">
    <source>
        <dbReference type="SMART" id="SM00849"/>
    </source>
</evidence>
<dbReference type="InterPro" id="IPR001279">
    <property type="entry name" value="Metallo-B-lactamas"/>
</dbReference>
<dbReference type="RefSeq" id="WP_284133551.1">
    <property type="nucleotide sequence ID" value="NZ_JASKYM010000009.1"/>
</dbReference>
<reference evidence="2 3" key="1">
    <citation type="submission" date="2023-05" db="EMBL/GenBank/DDBJ databases">
        <title>Rombocin, a short stable natural nisin variant, displays selective antimicrobial activity against Listeria monocytogenes and employs dual mode of action to kill target bacterial strains.</title>
        <authorList>
            <person name="Wambui J."/>
            <person name="Stephan R."/>
            <person name="Kuipers O.P."/>
        </authorList>
    </citation>
    <scope>NUCLEOTIDE SEQUENCE [LARGE SCALE GENOMIC DNA]</scope>
    <source>
        <strain evidence="2 3">RC002</strain>
    </source>
</reference>
<sequence length="303" mass="35230">MDLINIKGNTFYIKGGTNTGVYIYNDNTALIIDPGLSGLRPKRIINILENDNINLKFIINTHEHNDHYGACNQFREFYKDVNILCSQYAKLYIEHPSLFSKYIIGGKSNEFMDERLRSKCLEQTYIDEVLNEGIVNLNNEDFKVIDFKGHTPGSIGILTKDKVLFVGDLLIGLNMFEKYDFLFLYDLKEYINSLDKLRNIDFEYIVASHSKDLITKKESEKIIKNHEAAVYKYVNQIKEELNTPMGVEVLLKNIILKNSLKCNYKEYHFFKSSLISVISYLASLQEIDYILSQGELLYYTKRK</sequence>
<protein>
    <submittedName>
        <fullName evidence="2">MBL fold metallo-hydrolase</fullName>
    </submittedName>
</protein>
<dbReference type="Pfam" id="PF00753">
    <property type="entry name" value="Lactamase_B"/>
    <property type="match status" value="1"/>
</dbReference>
<dbReference type="Gene3D" id="3.60.15.10">
    <property type="entry name" value="Ribonuclease Z/Hydroxyacylglutathione hydrolase-like"/>
    <property type="match status" value="1"/>
</dbReference>
<accession>A0ABT7ED53</accession>